<sequence>MAAAPMRWLPMRWLRLLLVAQWSVGFEEYEEMPSRWQAGKDGSQCAYAKPGMLPQAIRSRLAFFAFISMDEPEMLEHWLSWYGWLGAPVNDAARSLVVVHVPPGEAGSANAAATLAHLKAAGVSRVNETAVYSSRIKQTMVNDFIGRLPRDALLIYPDSDEFFAYPRDVEAVLATDGAVHGHMVERMASTWEFADVKPPKAAPIWDQFPLHCAVTAKHLGANHFKQMLTPMVDFEGNRVYYRSSHNVYCVNEKSRNPHPKHCVFRGNRSYAFGHYRFTRRAHALAEHKRDVYKAVLDGADTPEKAIADAADRDMLTYERTVVSQTWQYVKDASPKSTKISEKDLEAWNGRDHDKNAELKLALLRKNADMRDLGGAGPALARAFRNVDGDGDGFLSKAEFLKFGERTVVAKLAAAQKARRDKTKFQFDMYEALSAEVETRKNGRVVVAKDARAAYNCVGETPKSKPPEPGCWRGCEPATDLVVLYLVVSADNHLPLLPHFLDHWLSTLGVDPAHVFVDVNTNEVDDGAIARALAPVRGLLRDRGVPPAQTFDWTHSLFTSKEKRRRFDEVLQIPQAVAARAGERGAWIALADVDEFPLLRKGFKSLPQMLTAMGAEGFTVLAGYTVDRSRRDGSLEQPRPRESIWAQFPVRSGITVDCEECRANKAVAYRFAGTPSTDWNSDKGGHHAEHFTLKSAKCESVEKWVEVAHFKWWGDLKSYLVKRTIAGTNQVAAATQEMLDVLGASKTTSALDVSKYDLRGEKSPTEIMRLEFVKNPELIPSCLGPRRTAALKHHLKSTAVSSGVVPFRPPRAARLKASAFDKTDDAWLALAREVANYCECRAAEHKISQVPAACANHLAPPTKPARLAVAILSYLPENAANLAETVCHYAMVPRLVASVLVQWNNAKVPPPAFNCSRSDDKYVTTVTVVAYGDNTLLNRYRRPELMGDGSVLLQDDDVRYSHRALRAFASVASLFPDHVLGVFGRMALYSDVAPGVYMNPDKHGGDRIERQYNMLTGKTSVLDVATVASFFDDDRVPPAARDWIAQRHKPTCEDMTLHWHAATLRPNPPVWLQFSGDDALELDADLREPAADGHQTGEMHLDVANWGDLRSQCVDRLHDEFGNAPLVRSMCRLDLKDYRPGPRLDAVKQKKSKVDQLAAAAALEAGARAMAQLEEYEPVLATQASQLGALVQSSSDAGFVAHAATARADLAEALLARRDARYARARRILRGLKLALDGGALAAAVLFVGLALWAVVRRRAGS</sequence>
<gene>
    <name evidence="8" type="primary">EXTL2</name>
    <name evidence="8" type="ORF">SO694_00044122</name>
</gene>
<dbReference type="InterPro" id="IPR018247">
    <property type="entry name" value="EF_Hand_1_Ca_BS"/>
</dbReference>
<dbReference type="PANTHER" id="PTHR48261:SF2">
    <property type="entry name" value="ACETYLGLUCOSAMINYLTRANSFERASE"/>
    <property type="match status" value="1"/>
</dbReference>
<protein>
    <submittedName>
        <fullName evidence="8">Glucuronosyl-N-acetylglucosaminyl-proteoglycan 4-alpha-N-acetylglucosaminyltransferase</fullName>
    </submittedName>
</protein>
<proteinExistence type="predicted"/>
<dbReference type="Proteomes" id="UP001363151">
    <property type="component" value="Unassembled WGS sequence"/>
</dbReference>
<keyword evidence="6" id="KW-0732">Signal</keyword>
<dbReference type="EMBL" id="JBBJCI010000083">
    <property type="protein sequence ID" value="KAK7249058.1"/>
    <property type="molecule type" value="Genomic_DNA"/>
</dbReference>
<dbReference type="InterPro" id="IPR015338">
    <property type="entry name" value="GT64_dom"/>
</dbReference>
<evidence type="ECO:0000256" key="5">
    <source>
        <dbReference type="SAM" id="Phobius"/>
    </source>
</evidence>
<evidence type="ECO:0000256" key="2">
    <source>
        <dbReference type="ARBA" id="ARBA00022679"/>
    </source>
</evidence>
<name>A0ABR1G7V4_AURAN</name>
<keyword evidence="5" id="KW-1133">Transmembrane helix</keyword>
<feature type="domain" description="EF-hand" evidence="7">
    <location>
        <begin position="374"/>
        <end position="409"/>
    </location>
</feature>
<dbReference type="InterPro" id="IPR029044">
    <property type="entry name" value="Nucleotide-diphossugar_trans"/>
</dbReference>
<organism evidence="8 9">
    <name type="scientific">Aureococcus anophagefferens</name>
    <name type="common">Harmful bloom alga</name>
    <dbReference type="NCBI Taxonomy" id="44056"/>
    <lineage>
        <taxon>Eukaryota</taxon>
        <taxon>Sar</taxon>
        <taxon>Stramenopiles</taxon>
        <taxon>Ochrophyta</taxon>
        <taxon>Pelagophyceae</taxon>
        <taxon>Pelagomonadales</taxon>
        <taxon>Pelagomonadaceae</taxon>
        <taxon>Aureococcus</taxon>
    </lineage>
</organism>
<comment type="caution">
    <text evidence="8">The sequence shown here is derived from an EMBL/GenBank/DDBJ whole genome shotgun (WGS) entry which is preliminary data.</text>
</comment>
<keyword evidence="5" id="KW-0812">Transmembrane</keyword>
<feature type="transmembrane region" description="Helical" evidence="5">
    <location>
        <begin position="1233"/>
        <end position="1255"/>
    </location>
</feature>
<keyword evidence="3 5" id="KW-0472">Membrane</keyword>
<reference evidence="8 9" key="1">
    <citation type="submission" date="2024-03" db="EMBL/GenBank/DDBJ databases">
        <title>Aureococcus anophagefferens CCMP1851 and Kratosvirus quantuckense: Draft genome of a second virus-susceptible host strain in the model system.</title>
        <authorList>
            <person name="Chase E."/>
            <person name="Truchon A.R."/>
            <person name="Schepens W."/>
            <person name="Wilhelm S.W."/>
        </authorList>
    </citation>
    <scope>NUCLEOTIDE SEQUENCE [LARGE SCALE GENOMIC DNA]</scope>
    <source>
        <strain evidence="8 9">CCMP1851</strain>
    </source>
</reference>
<evidence type="ECO:0000259" key="7">
    <source>
        <dbReference type="PROSITE" id="PS50222"/>
    </source>
</evidence>
<evidence type="ECO:0000256" key="6">
    <source>
        <dbReference type="SAM" id="SignalP"/>
    </source>
</evidence>
<accession>A0ABR1G7V4</accession>
<evidence type="ECO:0000256" key="1">
    <source>
        <dbReference type="ARBA" id="ARBA00004370"/>
    </source>
</evidence>
<dbReference type="PANTHER" id="PTHR48261">
    <property type="entry name" value="ACETYLGLUCOSAMINYLTRANSFERASE"/>
    <property type="match status" value="1"/>
</dbReference>
<evidence type="ECO:0000256" key="4">
    <source>
        <dbReference type="ARBA" id="ARBA00023157"/>
    </source>
</evidence>
<keyword evidence="4" id="KW-1015">Disulfide bond</keyword>
<dbReference type="InterPro" id="IPR002048">
    <property type="entry name" value="EF_hand_dom"/>
</dbReference>
<dbReference type="Pfam" id="PF09258">
    <property type="entry name" value="Glyco_transf_64"/>
    <property type="match status" value="1"/>
</dbReference>
<dbReference type="Gene3D" id="3.90.550.10">
    <property type="entry name" value="Spore Coat Polysaccharide Biosynthesis Protein SpsA, Chain A"/>
    <property type="match status" value="1"/>
</dbReference>
<evidence type="ECO:0000313" key="8">
    <source>
        <dbReference type="EMBL" id="KAK7249058.1"/>
    </source>
</evidence>
<feature type="signal peptide" evidence="6">
    <location>
        <begin position="1"/>
        <end position="25"/>
    </location>
</feature>
<dbReference type="PROSITE" id="PS00018">
    <property type="entry name" value="EF_HAND_1"/>
    <property type="match status" value="1"/>
</dbReference>
<keyword evidence="2" id="KW-0808">Transferase</keyword>
<dbReference type="PROSITE" id="PS50222">
    <property type="entry name" value="EF_HAND_2"/>
    <property type="match status" value="1"/>
</dbReference>
<dbReference type="SMART" id="SM00054">
    <property type="entry name" value="EFh"/>
    <property type="match status" value="1"/>
</dbReference>
<evidence type="ECO:0000256" key="3">
    <source>
        <dbReference type="ARBA" id="ARBA00023136"/>
    </source>
</evidence>
<keyword evidence="9" id="KW-1185">Reference proteome</keyword>
<feature type="chain" id="PRO_5046892089" evidence="6">
    <location>
        <begin position="26"/>
        <end position="1261"/>
    </location>
</feature>
<evidence type="ECO:0000313" key="9">
    <source>
        <dbReference type="Proteomes" id="UP001363151"/>
    </source>
</evidence>
<dbReference type="InterPro" id="IPR004263">
    <property type="entry name" value="Exostosin"/>
</dbReference>
<comment type="subcellular location">
    <subcellularLocation>
        <location evidence="1">Membrane</location>
    </subcellularLocation>
</comment>